<gene>
    <name evidence="1" type="ORF">SCARUB_03777</name>
</gene>
<reference evidence="1 2" key="1">
    <citation type="submission" date="2016-07" db="EMBL/GenBank/DDBJ databases">
        <title>Draft genome of Scalindua rubra, obtained from a brine-seawater interface in the Red Sea, sheds light on salt adaptation in anammox bacteria.</title>
        <authorList>
            <person name="Speth D.R."/>
            <person name="Lagkouvardos I."/>
            <person name="Wang Y."/>
            <person name="Qian P.-Y."/>
            <person name="Dutilh B.E."/>
            <person name="Jetten M.S."/>
        </authorList>
    </citation>
    <scope>NUCLEOTIDE SEQUENCE [LARGE SCALE GENOMIC DNA]</scope>
    <source>
        <strain evidence="1">BSI-1</strain>
    </source>
</reference>
<dbReference type="AlphaFoldDB" id="A0A1E3X689"/>
<protein>
    <submittedName>
        <fullName evidence="1">Uncharacterized protein</fullName>
    </submittedName>
</protein>
<organism evidence="1 2">
    <name type="scientific">Candidatus Scalindua rubra</name>
    <dbReference type="NCBI Taxonomy" id="1872076"/>
    <lineage>
        <taxon>Bacteria</taxon>
        <taxon>Pseudomonadati</taxon>
        <taxon>Planctomycetota</taxon>
        <taxon>Candidatus Brocadiia</taxon>
        <taxon>Candidatus Brocadiales</taxon>
        <taxon>Candidatus Scalinduaceae</taxon>
        <taxon>Candidatus Scalindua</taxon>
    </lineage>
</organism>
<accession>A0A1E3X689</accession>
<evidence type="ECO:0000313" key="1">
    <source>
        <dbReference type="EMBL" id="ODS31111.1"/>
    </source>
</evidence>
<proteinExistence type="predicted"/>
<comment type="caution">
    <text evidence="1">The sequence shown here is derived from an EMBL/GenBank/DDBJ whole genome shotgun (WGS) entry which is preliminary data.</text>
</comment>
<sequence>MTELRETIEIIDVVSEPELTLCLIINPRFLPGLDPRNWRGPLDIDVERLVTPQEGIIIGTAPILLLCDQDMQEIITFRGFRILVPPEHEQIFLQILM</sequence>
<name>A0A1E3X689_9BACT</name>
<evidence type="ECO:0000313" key="2">
    <source>
        <dbReference type="Proteomes" id="UP000094056"/>
    </source>
</evidence>
<dbReference type="Proteomes" id="UP000094056">
    <property type="component" value="Unassembled WGS sequence"/>
</dbReference>
<dbReference type="EMBL" id="MAYW01000143">
    <property type="protein sequence ID" value="ODS31111.1"/>
    <property type="molecule type" value="Genomic_DNA"/>
</dbReference>